<gene>
    <name evidence="1" type="ORF">DW027_06825</name>
</gene>
<name>A0A415KTA7_9BACE</name>
<dbReference type="AlphaFoldDB" id="A0A415KTA7"/>
<evidence type="ECO:0000313" key="1">
    <source>
        <dbReference type="EMBL" id="RHL39544.1"/>
    </source>
</evidence>
<dbReference type="Proteomes" id="UP000284495">
    <property type="component" value="Unassembled WGS sequence"/>
</dbReference>
<sequence length="59" mass="6601">MIMNIMLATLLMANSVDYQEVRVAIVLYAIAQVLRQSAALIKAITKFARVVKRGKTSYN</sequence>
<protein>
    <submittedName>
        <fullName evidence="1">Uncharacterized protein</fullName>
    </submittedName>
</protein>
<comment type="caution">
    <text evidence="1">The sequence shown here is derived from an EMBL/GenBank/DDBJ whole genome shotgun (WGS) entry which is preliminary data.</text>
</comment>
<accession>A0A415KTA7</accession>
<proteinExistence type="predicted"/>
<dbReference type="EMBL" id="QROO01000007">
    <property type="protein sequence ID" value="RHL39544.1"/>
    <property type="molecule type" value="Genomic_DNA"/>
</dbReference>
<reference evidence="1 2" key="1">
    <citation type="submission" date="2018-08" db="EMBL/GenBank/DDBJ databases">
        <title>A genome reference for cultivated species of the human gut microbiota.</title>
        <authorList>
            <person name="Zou Y."/>
            <person name="Xue W."/>
            <person name="Luo G."/>
        </authorList>
    </citation>
    <scope>NUCLEOTIDE SEQUENCE [LARGE SCALE GENOMIC DNA]</scope>
    <source>
        <strain evidence="1 2">AF38-2</strain>
    </source>
</reference>
<evidence type="ECO:0000313" key="2">
    <source>
        <dbReference type="Proteomes" id="UP000284495"/>
    </source>
</evidence>
<organism evidence="1 2">
    <name type="scientific">Bacteroides xylanisolvens</name>
    <dbReference type="NCBI Taxonomy" id="371601"/>
    <lineage>
        <taxon>Bacteria</taxon>
        <taxon>Pseudomonadati</taxon>
        <taxon>Bacteroidota</taxon>
        <taxon>Bacteroidia</taxon>
        <taxon>Bacteroidales</taxon>
        <taxon>Bacteroidaceae</taxon>
        <taxon>Bacteroides</taxon>
    </lineage>
</organism>